<dbReference type="Gene3D" id="3.40.50.300">
    <property type="entry name" value="P-loop containing nucleotide triphosphate hydrolases"/>
    <property type="match status" value="2"/>
</dbReference>
<keyword evidence="3 11" id="KW-0547">Nucleotide-binding</keyword>
<dbReference type="InterPro" id="IPR004589">
    <property type="entry name" value="DNA_helicase_ATP-dep_RecQ"/>
</dbReference>
<comment type="similarity">
    <text evidence="2 11">Belongs to the helicase family. RecQ subfamily.</text>
</comment>
<dbReference type="SMART" id="SM00490">
    <property type="entry name" value="HELICc"/>
    <property type="match status" value="1"/>
</dbReference>
<dbReference type="EC" id="5.6.2.4" evidence="11"/>
<dbReference type="STRING" id="1288291.A0A059EYE9"/>
<evidence type="ECO:0000256" key="1">
    <source>
        <dbReference type="ARBA" id="ARBA00004123"/>
    </source>
</evidence>
<keyword evidence="6 11" id="KW-0067">ATP-binding</keyword>
<dbReference type="InterPro" id="IPR011545">
    <property type="entry name" value="DEAD/DEAH_box_helicase_dom"/>
</dbReference>
<evidence type="ECO:0000256" key="2">
    <source>
        <dbReference type="ARBA" id="ARBA00005446"/>
    </source>
</evidence>
<dbReference type="PROSITE" id="PS51194">
    <property type="entry name" value="HELICASE_CTER"/>
    <property type="match status" value="1"/>
</dbReference>
<keyword evidence="7" id="KW-0238">DNA-binding</keyword>
<comment type="subcellular location">
    <subcellularLocation>
        <location evidence="1 11">Nucleus</location>
    </subcellularLocation>
</comment>
<dbReference type="Pfam" id="PF16124">
    <property type="entry name" value="RecQ_Zn_bind"/>
    <property type="match status" value="1"/>
</dbReference>
<reference evidence="15" key="1">
    <citation type="submission" date="2013-02" db="EMBL/GenBank/DDBJ databases">
        <authorList>
            <consortium name="The Broad Institute Genome Sequencing Platform"/>
            <person name="Cuomo C."/>
            <person name="Becnel J."/>
            <person name="Sanscrainte N."/>
            <person name="Walker B."/>
            <person name="Young S.K."/>
            <person name="Zeng Q."/>
            <person name="Gargeya S."/>
            <person name="Fitzgerald M."/>
            <person name="Haas B."/>
            <person name="Abouelleil A."/>
            <person name="Alvarado L."/>
            <person name="Arachchi H.M."/>
            <person name="Berlin A.M."/>
            <person name="Chapman S.B."/>
            <person name="Dewar J."/>
            <person name="Goldberg J."/>
            <person name="Griggs A."/>
            <person name="Gujja S."/>
            <person name="Hansen M."/>
            <person name="Howarth C."/>
            <person name="Imamovic A."/>
            <person name="Larimer J."/>
            <person name="McCowan C."/>
            <person name="Murphy C."/>
            <person name="Neiman D."/>
            <person name="Pearson M."/>
            <person name="Priest M."/>
            <person name="Roberts A."/>
            <person name="Saif S."/>
            <person name="Shea T."/>
            <person name="Sisk P."/>
            <person name="Sykes S."/>
            <person name="Wortman J."/>
            <person name="Nusbaum C."/>
            <person name="Birren B."/>
        </authorList>
    </citation>
    <scope>NUCLEOTIDE SEQUENCE [LARGE SCALE GENOMIC DNA]</scope>
    <source>
        <strain evidence="15">PRA339</strain>
    </source>
</reference>
<name>A0A059EYE9_9MICR</name>
<dbReference type="AlphaFoldDB" id="A0A059EYE9"/>
<evidence type="ECO:0000259" key="13">
    <source>
        <dbReference type="PROSITE" id="PS51194"/>
    </source>
</evidence>
<evidence type="ECO:0000256" key="11">
    <source>
        <dbReference type="RuleBase" id="RU364117"/>
    </source>
</evidence>
<dbReference type="EMBL" id="KK365216">
    <property type="protein sequence ID" value="KCZ79945.1"/>
    <property type="molecule type" value="Genomic_DNA"/>
</dbReference>
<reference evidence="14 15" key="2">
    <citation type="submission" date="2014-03" db="EMBL/GenBank/DDBJ databases">
        <title>The Genome Sequence of Anncaliia algerae insect isolate PRA339.</title>
        <authorList>
            <consortium name="The Broad Institute Genome Sequencing Platform"/>
            <consortium name="The Broad Institute Genome Sequencing Center for Infectious Disease"/>
            <person name="Cuomo C."/>
            <person name="Becnel J."/>
            <person name="Sanscrainte N."/>
            <person name="Walker B."/>
            <person name="Young S.K."/>
            <person name="Zeng Q."/>
            <person name="Gargeya S."/>
            <person name="Fitzgerald M."/>
            <person name="Haas B."/>
            <person name="Abouelleil A."/>
            <person name="Alvarado L."/>
            <person name="Arachchi H.M."/>
            <person name="Berlin A.M."/>
            <person name="Chapman S.B."/>
            <person name="Dewar J."/>
            <person name="Goldberg J."/>
            <person name="Griggs A."/>
            <person name="Gujja S."/>
            <person name="Hansen M."/>
            <person name="Howarth C."/>
            <person name="Imamovic A."/>
            <person name="Larimer J."/>
            <person name="McCowan C."/>
            <person name="Murphy C."/>
            <person name="Neiman D."/>
            <person name="Pearson M."/>
            <person name="Priest M."/>
            <person name="Roberts A."/>
            <person name="Saif S."/>
            <person name="Shea T."/>
            <person name="Sisk P."/>
            <person name="Sykes S."/>
            <person name="Wortman J."/>
            <person name="Nusbaum C."/>
            <person name="Birren B."/>
        </authorList>
    </citation>
    <scope>NUCLEOTIDE SEQUENCE [LARGE SCALE GENOMIC DNA]</scope>
    <source>
        <strain evidence="14 15">PRA339</strain>
    </source>
</reference>
<gene>
    <name evidence="14" type="ORF">H312_02657</name>
</gene>
<dbReference type="CDD" id="cd17920">
    <property type="entry name" value="DEXHc_RecQ"/>
    <property type="match status" value="1"/>
</dbReference>
<sequence length="728" mass="84262">MIPDDTFIKIALENKKEDTPNSPKDLEMEISDNFDSVSISNIDFSSEEISLSSIELIYAHKPNFQFIPDTKYINRSEHEFSMSDDIQIIEKTESPSSALIKKADEFLSKDSLEKNRNVCDAPVNTKNDANRTNAIKNVPDRTIELLDSQDVNSKSNKYLLNYNNRKSITNNKYNSSTEFESNYDDCLINNSGNKNITNNNIIINNTNNDINIYNSNIDYNNILSYNDYTIENVNLKDDTLFYFNKLKKENLQINENKIKLIFYCLREVFKIDRFRTNQLQIINTVLENKDTFVLMPTGGGKSLCYQLPVILEERVSIVISPLIALIKDQVETLLRLDIPAVAFYGNMRKMDKETCFLLLEEWIHKRGLVKIFYVTPELLNSSQRLLNILSKIKVRFVIDEVHCLTQWGNDFRPDYLTLDLKKFNAPILCLTATATSSVVQSICTNLGINPVVYSQSFLRSNLIYKVIDKSKLKGKSMKDAVIKDIVSFINVYYKECSGIIYCISKKECEELCSALIYYNLKTYFYHAGLSSKERESIQTEWSNSNSIMIATIAFGMGINKKDVRFVIHYSIPKSLDCYYQETGRAGRDGLTAECIMYYHYSDRIRIFKMTRSKEVDRVVELCESKECRRINLLKYFKESSDKCFKCDNCINGNKETINDNLINKESVSDLLLNYLRNNSGISSTKLLKECKINKSNESILRELIYKGRIKEQVIKKGRFMRILLYYVK</sequence>
<dbReference type="InterPro" id="IPR032284">
    <property type="entry name" value="RecQ_Zn-bd"/>
</dbReference>
<dbReference type="GO" id="GO:0043138">
    <property type="term" value="F:3'-5' DNA helicase activity"/>
    <property type="evidence" value="ECO:0007669"/>
    <property type="project" value="UniProtKB-EC"/>
</dbReference>
<proteinExistence type="inferred from homology"/>
<dbReference type="Proteomes" id="UP000030655">
    <property type="component" value="Unassembled WGS sequence"/>
</dbReference>
<dbReference type="GO" id="GO:0005737">
    <property type="term" value="C:cytoplasm"/>
    <property type="evidence" value="ECO:0007669"/>
    <property type="project" value="TreeGrafter"/>
</dbReference>
<dbReference type="VEuPathDB" id="MicrosporidiaDB:H312_02657"/>
<dbReference type="GO" id="GO:0003677">
    <property type="term" value="F:DNA binding"/>
    <property type="evidence" value="ECO:0007669"/>
    <property type="project" value="UniProtKB-KW"/>
</dbReference>
<dbReference type="GO" id="GO:0005634">
    <property type="term" value="C:nucleus"/>
    <property type="evidence" value="ECO:0007669"/>
    <property type="project" value="UniProtKB-SubCell"/>
</dbReference>
<evidence type="ECO:0000256" key="9">
    <source>
        <dbReference type="ARBA" id="ARBA00023242"/>
    </source>
</evidence>
<dbReference type="InterPro" id="IPR027417">
    <property type="entry name" value="P-loop_NTPase"/>
</dbReference>
<dbReference type="OrthoDB" id="10261556at2759"/>
<comment type="catalytic activity">
    <reaction evidence="11">
        <text>ATP + H2O = ADP + phosphate + H(+)</text>
        <dbReference type="Rhea" id="RHEA:13065"/>
        <dbReference type="ChEBI" id="CHEBI:15377"/>
        <dbReference type="ChEBI" id="CHEBI:15378"/>
        <dbReference type="ChEBI" id="CHEBI:30616"/>
        <dbReference type="ChEBI" id="CHEBI:43474"/>
        <dbReference type="ChEBI" id="CHEBI:456216"/>
    </reaction>
</comment>
<keyword evidence="9 11" id="KW-0539">Nucleus</keyword>
<dbReference type="HOGENOM" id="CLU_380327_0_0_1"/>
<evidence type="ECO:0000256" key="3">
    <source>
        <dbReference type="ARBA" id="ARBA00022741"/>
    </source>
</evidence>
<keyword evidence="5 11" id="KW-0347">Helicase</keyword>
<dbReference type="PROSITE" id="PS51192">
    <property type="entry name" value="HELICASE_ATP_BIND_1"/>
    <property type="match status" value="1"/>
</dbReference>
<evidence type="ECO:0000256" key="5">
    <source>
        <dbReference type="ARBA" id="ARBA00022806"/>
    </source>
</evidence>
<evidence type="ECO:0000256" key="6">
    <source>
        <dbReference type="ARBA" id="ARBA00022840"/>
    </source>
</evidence>
<dbReference type="Pfam" id="PF00270">
    <property type="entry name" value="DEAD"/>
    <property type="match status" value="1"/>
</dbReference>
<organism evidence="14 15">
    <name type="scientific">Anncaliia algerae PRA339</name>
    <dbReference type="NCBI Taxonomy" id="1288291"/>
    <lineage>
        <taxon>Eukaryota</taxon>
        <taxon>Fungi</taxon>
        <taxon>Fungi incertae sedis</taxon>
        <taxon>Microsporidia</taxon>
        <taxon>Tubulinosematoidea</taxon>
        <taxon>Tubulinosematidae</taxon>
        <taxon>Anncaliia</taxon>
    </lineage>
</organism>
<dbReference type="CDD" id="cd18794">
    <property type="entry name" value="SF2_C_RecQ"/>
    <property type="match status" value="1"/>
</dbReference>
<dbReference type="GO" id="GO:0016887">
    <property type="term" value="F:ATP hydrolysis activity"/>
    <property type="evidence" value="ECO:0007669"/>
    <property type="project" value="RHEA"/>
</dbReference>
<evidence type="ECO:0000313" key="15">
    <source>
        <dbReference type="Proteomes" id="UP000030655"/>
    </source>
</evidence>
<feature type="domain" description="Helicase C-terminal" evidence="13">
    <location>
        <begin position="488"/>
        <end position="633"/>
    </location>
</feature>
<dbReference type="SMART" id="SM00487">
    <property type="entry name" value="DEXDc"/>
    <property type="match status" value="1"/>
</dbReference>
<keyword evidence="8" id="KW-0413">Isomerase</keyword>
<comment type="catalytic activity">
    <reaction evidence="10 11">
        <text>Couples ATP hydrolysis with the unwinding of duplex DNA by translocating in the 3'-5' direction.</text>
        <dbReference type="EC" id="5.6.2.4"/>
    </reaction>
</comment>
<dbReference type="GO" id="GO:0000724">
    <property type="term" value="P:double-strand break repair via homologous recombination"/>
    <property type="evidence" value="ECO:0007669"/>
    <property type="project" value="TreeGrafter"/>
</dbReference>
<dbReference type="GO" id="GO:0005524">
    <property type="term" value="F:ATP binding"/>
    <property type="evidence" value="ECO:0007669"/>
    <property type="project" value="UniProtKB-KW"/>
</dbReference>
<evidence type="ECO:0000256" key="4">
    <source>
        <dbReference type="ARBA" id="ARBA00022801"/>
    </source>
</evidence>
<dbReference type="PANTHER" id="PTHR13710:SF153">
    <property type="entry name" value="RECQ-LIKE DNA HELICASE BLM"/>
    <property type="match status" value="1"/>
</dbReference>
<evidence type="ECO:0000256" key="7">
    <source>
        <dbReference type="ARBA" id="ARBA00023125"/>
    </source>
</evidence>
<dbReference type="Pfam" id="PF00271">
    <property type="entry name" value="Helicase_C"/>
    <property type="match status" value="1"/>
</dbReference>
<protein>
    <recommendedName>
        <fullName evidence="11">ATP-dependent DNA helicase</fullName>
        <ecNumber evidence="11">5.6.2.4</ecNumber>
    </recommendedName>
</protein>
<dbReference type="InterPro" id="IPR014001">
    <property type="entry name" value="Helicase_ATP-bd"/>
</dbReference>
<dbReference type="NCBIfam" id="TIGR00614">
    <property type="entry name" value="recQ_fam"/>
    <property type="match status" value="1"/>
</dbReference>
<dbReference type="PANTHER" id="PTHR13710">
    <property type="entry name" value="DNA HELICASE RECQ FAMILY MEMBER"/>
    <property type="match status" value="1"/>
</dbReference>
<evidence type="ECO:0000256" key="10">
    <source>
        <dbReference type="ARBA" id="ARBA00034617"/>
    </source>
</evidence>
<keyword evidence="15" id="KW-1185">Reference proteome</keyword>
<dbReference type="GO" id="GO:0005694">
    <property type="term" value="C:chromosome"/>
    <property type="evidence" value="ECO:0007669"/>
    <property type="project" value="TreeGrafter"/>
</dbReference>
<evidence type="ECO:0000259" key="12">
    <source>
        <dbReference type="PROSITE" id="PS51192"/>
    </source>
</evidence>
<evidence type="ECO:0000256" key="8">
    <source>
        <dbReference type="ARBA" id="ARBA00023235"/>
    </source>
</evidence>
<keyword evidence="4 11" id="KW-0378">Hydrolase</keyword>
<dbReference type="SUPFAM" id="SSF52540">
    <property type="entry name" value="P-loop containing nucleoside triphosphate hydrolases"/>
    <property type="match status" value="1"/>
</dbReference>
<feature type="domain" description="Helicase ATP-binding" evidence="12">
    <location>
        <begin position="282"/>
        <end position="452"/>
    </location>
</feature>
<dbReference type="GO" id="GO:0009378">
    <property type="term" value="F:four-way junction helicase activity"/>
    <property type="evidence" value="ECO:0007669"/>
    <property type="project" value="TreeGrafter"/>
</dbReference>
<accession>A0A059EYE9</accession>
<dbReference type="InterPro" id="IPR001650">
    <property type="entry name" value="Helicase_C-like"/>
</dbReference>
<evidence type="ECO:0000313" key="14">
    <source>
        <dbReference type="EMBL" id="KCZ79945.1"/>
    </source>
</evidence>